<reference evidence="1" key="1">
    <citation type="journal article" date="2023" name="Mol. Biol. Evol.">
        <title>Third-Generation Sequencing Reveals the Adaptive Role of the Epigenome in Three Deep-Sea Polychaetes.</title>
        <authorList>
            <person name="Perez M."/>
            <person name="Aroh O."/>
            <person name="Sun Y."/>
            <person name="Lan Y."/>
            <person name="Juniper S.K."/>
            <person name="Young C.R."/>
            <person name="Angers B."/>
            <person name="Qian P.Y."/>
        </authorList>
    </citation>
    <scope>NUCLEOTIDE SEQUENCE</scope>
    <source>
        <strain evidence="1">P08H-3</strain>
    </source>
</reference>
<evidence type="ECO:0000313" key="2">
    <source>
        <dbReference type="Proteomes" id="UP001208570"/>
    </source>
</evidence>
<sequence>MLTSRRMMEIGIKEWKRQEISRPNDIRERTLKIHFDTKGKPYNRFDVGLALTQLVPAAKLEHLGPLSRNAEWYVTLRSDEGKQKMLNAGEVVVNNFKGSFETVSKKRLNYEYTGFRLGYRMNVLRDNYKPPLVKPLW</sequence>
<proteinExistence type="predicted"/>
<dbReference type="EMBL" id="JAODUP010002107">
    <property type="protein sequence ID" value="KAK2139025.1"/>
    <property type="molecule type" value="Genomic_DNA"/>
</dbReference>
<gene>
    <name evidence="1" type="ORF">LSH36_2112g00001</name>
</gene>
<accession>A0AAD9IS47</accession>
<dbReference type="Proteomes" id="UP001208570">
    <property type="component" value="Unassembled WGS sequence"/>
</dbReference>
<dbReference type="AlphaFoldDB" id="A0AAD9IS47"/>
<protein>
    <submittedName>
        <fullName evidence="1">Uncharacterized protein</fullName>
    </submittedName>
</protein>
<evidence type="ECO:0000313" key="1">
    <source>
        <dbReference type="EMBL" id="KAK2139025.1"/>
    </source>
</evidence>
<organism evidence="1 2">
    <name type="scientific">Paralvinella palmiformis</name>
    <dbReference type="NCBI Taxonomy" id="53620"/>
    <lineage>
        <taxon>Eukaryota</taxon>
        <taxon>Metazoa</taxon>
        <taxon>Spiralia</taxon>
        <taxon>Lophotrochozoa</taxon>
        <taxon>Annelida</taxon>
        <taxon>Polychaeta</taxon>
        <taxon>Sedentaria</taxon>
        <taxon>Canalipalpata</taxon>
        <taxon>Terebellida</taxon>
        <taxon>Terebelliformia</taxon>
        <taxon>Alvinellidae</taxon>
        <taxon>Paralvinella</taxon>
    </lineage>
</organism>
<keyword evidence="2" id="KW-1185">Reference proteome</keyword>
<comment type="caution">
    <text evidence="1">The sequence shown here is derived from an EMBL/GenBank/DDBJ whole genome shotgun (WGS) entry which is preliminary data.</text>
</comment>
<name>A0AAD9IS47_9ANNE</name>